<feature type="domain" description="YetF-like N-terminal transmembrane" evidence="9">
    <location>
        <begin position="5"/>
        <end position="78"/>
    </location>
</feature>
<dbReference type="AlphaFoldDB" id="A0A6I0EYJ2"/>
<evidence type="ECO:0000256" key="5">
    <source>
        <dbReference type="ARBA" id="ARBA00022989"/>
    </source>
</evidence>
<evidence type="ECO:0000256" key="6">
    <source>
        <dbReference type="ARBA" id="ARBA00023136"/>
    </source>
</evidence>
<feature type="domain" description="YetF C-terminal" evidence="8">
    <location>
        <begin position="82"/>
        <end position="214"/>
    </location>
</feature>
<comment type="similarity">
    <text evidence="2">Belongs to the UPF0702 family.</text>
</comment>
<dbReference type="RefSeq" id="WP_151862233.1">
    <property type="nucleotide sequence ID" value="NZ_WBZC01000068.1"/>
</dbReference>
<organism evidence="10 11">
    <name type="scientific">Alkaliphilus pronyensis</name>
    <dbReference type="NCBI Taxonomy" id="1482732"/>
    <lineage>
        <taxon>Bacteria</taxon>
        <taxon>Bacillati</taxon>
        <taxon>Bacillota</taxon>
        <taxon>Clostridia</taxon>
        <taxon>Peptostreptococcales</taxon>
        <taxon>Natronincolaceae</taxon>
        <taxon>Alkaliphilus</taxon>
    </lineage>
</organism>
<gene>
    <name evidence="10" type="ORF">F8154_13955</name>
</gene>
<evidence type="ECO:0000256" key="4">
    <source>
        <dbReference type="ARBA" id="ARBA00022692"/>
    </source>
</evidence>
<dbReference type="GO" id="GO:0005886">
    <property type="term" value="C:plasma membrane"/>
    <property type="evidence" value="ECO:0007669"/>
    <property type="project" value="UniProtKB-SubCell"/>
</dbReference>
<dbReference type="PANTHER" id="PTHR34582">
    <property type="entry name" value="UPF0702 TRANSMEMBRANE PROTEIN YCAP"/>
    <property type="match status" value="1"/>
</dbReference>
<evidence type="ECO:0000256" key="7">
    <source>
        <dbReference type="SAM" id="Phobius"/>
    </source>
</evidence>
<evidence type="ECO:0000259" key="9">
    <source>
        <dbReference type="Pfam" id="PF20730"/>
    </source>
</evidence>
<dbReference type="Gene3D" id="3.30.240.20">
    <property type="entry name" value="bsu07140 like domains"/>
    <property type="match status" value="2"/>
</dbReference>
<dbReference type="Proteomes" id="UP000432715">
    <property type="component" value="Unassembled WGS sequence"/>
</dbReference>
<keyword evidence="3" id="KW-1003">Cell membrane</keyword>
<comment type="subcellular location">
    <subcellularLocation>
        <location evidence="1">Cell membrane</location>
        <topology evidence="1">Multi-pass membrane protein</topology>
    </subcellularLocation>
</comment>
<keyword evidence="6 7" id="KW-0472">Membrane</keyword>
<keyword evidence="11" id="KW-1185">Reference proteome</keyword>
<name>A0A6I0EYJ2_9FIRM</name>
<dbReference type="Pfam" id="PF20730">
    <property type="entry name" value="YetF_N"/>
    <property type="match status" value="1"/>
</dbReference>
<protein>
    <submittedName>
        <fullName evidence="10">DUF421 domain-containing protein</fullName>
    </submittedName>
</protein>
<accession>A0A6I0EYJ2</accession>
<dbReference type="OrthoDB" id="9778331at2"/>
<dbReference type="InterPro" id="IPR007353">
    <property type="entry name" value="DUF421"/>
</dbReference>
<dbReference type="EMBL" id="WBZC01000068">
    <property type="protein sequence ID" value="KAB3530337.1"/>
    <property type="molecule type" value="Genomic_DNA"/>
</dbReference>
<dbReference type="Pfam" id="PF04239">
    <property type="entry name" value="DUF421"/>
    <property type="match status" value="1"/>
</dbReference>
<feature type="transmembrane region" description="Helical" evidence="7">
    <location>
        <begin position="60"/>
        <end position="81"/>
    </location>
</feature>
<proteinExistence type="inferred from homology"/>
<sequence>MRLIIEIILQTLLAFCVILFLTRILGRQQVSQLTMHEYVNGITFGSIAATLATDLNQRTWHHLMGLIIFGILTFLASYATLKVRLVSKVIQGEPVLVIQDGKILEKNLTRFHYTIQDLNILLRKKDVFNISDVKYGVLEPNGDLSILKVSEKENATKGDLNILNNSQDMPVEIVVTGSIIYENLKQKQLTAEWLFKQLNKMGVTDIRDVFYATIDKSNNLYVDRKQDMLKNKRNISESDNVKNK</sequence>
<keyword evidence="4 7" id="KW-0812">Transmembrane</keyword>
<feature type="transmembrane region" description="Helical" evidence="7">
    <location>
        <begin position="7"/>
        <end position="26"/>
    </location>
</feature>
<evidence type="ECO:0000259" key="8">
    <source>
        <dbReference type="Pfam" id="PF04239"/>
    </source>
</evidence>
<dbReference type="PANTHER" id="PTHR34582:SF7">
    <property type="entry name" value="UPF0702 TRANSMEMBRANE PROTEIN YDFS"/>
    <property type="match status" value="1"/>
</dbReference>
<evidence type="ECO:0000313" key="11">
    <source>
        <dbReference type="Proteomes" id="UP000432715"/>
    </source>
</evidence>
<dbReference type="InterPro" id="IPR048454">
    <property type="entry name" value="YetF_N"/>
</dbReference>
<evidence type="ECO:0000256" key="2">
    <source>
        <dbReference type="ARBA" id="ARBA00006448"/>
    </source>
</evidence>
<evidence type="ECO:0000313" key="10">
    <source>
        <dbReference type="EMBL" id="KAB3530337.1"/>
    </source>
</evidence>
<reference evidence="10 11" key="1">
    <citation type="submission" date="2019-10" db="EMBL/GenBank/DDBJ databases">
        <title>Alkaliphilus serpentinus sp. nov. and Alkaliphilus pronyensis sp. nov., two novel anaerobic alkaliphilic species isolated from the serpentinized-hosted hydrothermal field of the Prony Bay (New Caledonia).</title>
        <authorList>
            <person name="Postec A."/>
        </authorList>
    </citation>
    <scope>NUCLEOTIDE SEQUENCE [LARGE SCALE GENOMIC DNA]</scope>
    <source>
        <strain evidence="10 11">LacV</strain>
    </source>
</reference>
<keyword evidence="5 7" id="KW-1133">Transmembrane helix</keyword>
<dbReference type="InterPro" id="IPR023090">
    <property type="entry name" value="UPF0702_alpha/beta_dom_sf"/>
</dbReference>
<evidence type="ECO:0000256" key="1">
    <source>
        <dbReference type="ARBA" id="ARBA00004651"/>
    </source>
</evidence>
<evidence type="ECO:0000256" key="3">
    <source>
        <dbReference type="ARBA" id="ARBA00022475"/>
    </source>
</evidence>
<comment type="caution">
    <text evidence="10">The sequence shown here is derived from an EMBL/GenBank/DDBJ whole genome shotgun (WGS) entry which is preliminary data.</text>
</comment>